<dbReference type="Gene3D" id="1.10.1220.10">
    <property type="entry name" value="Met repressor-like"/>
    <property type="match status" value="1"/>
</dbReference>
<evidence type="ECO:0000313" key="3">
    <source>
        <dbReference type="Proteomes" id="UP000064137"/>
    </source>
</evidence>
<organism evidence="2 3">
    <name type="scientific">Pseudomonas oryzihabitans</name>
    <dbReference type="NCBI Taxonomy" id="47885"/>
    <lineage>
        <taxon>Bacteria</taxon>
        <taxon>Pseudomonadati</taxon>
        <taxon>Pseudomonadota</taxon>
        <taxon>Gammaproteobacteria</taxon>
        <taxon>Pseudomonadales</taxon>
        <taxon>Pseudomonadaceae</taxon>
        <taxon>Pseudomonas</taxon>
    </lineage>
</organism>
<sequence length="109" mass="12552">MPYVHRAPAGIPTEKFVVRLPDGMRERIAAVARSHRHSMNTEIVAWLERSLVQDGVLEQQQIDEDDDLLNGNEQLLLQRFRQLNERQQRALISVLELELPVPMASRETA</sequence>
<name>A0A0U4NXG8_9PSED</name>
<protein>
    <submittedName>
        <fullName evidence="2">DNA-binding protein</fullName>
    </submittedName>
</protein>
<dbReference type="InterPro" id="IPR010985">
    <property type="entry name" value="Ribbon_hlx_hlx"/>
</dbReference>
<dbReference type="InterPro" id="IPR005569">
    <property type="entry name" value="Arc_DNA-bd_dom"/>
</dbReference>
<dbReference type="SUPFAM" id="SSF47598">
    <property type="entry name" value="Ribbon-helix-helix"/>
    <property type="match status" value="1"/>
</dbReference>
<dbReference type="GO" id="GO:0006355">
    <property type="term" value="P:regulation of DNA-templated transcription"/>
    <property type="evidence" value="ECO:0007669"/>
    <property type="project" value="InterPro"/>
</dbReference>
<keyword evidence="2" id="KW-0238">DNA-binding</keyword>
<accession>A0A0U4NXG8</accession>
<proteinExistence type="predicted"/>
<feature type="domain" description="Arc-like DNA binding" evidence="1">
    <location>
        <begin position="14"/>
        <end position="57"/>
    </location>
</feature>
<dbReference type="Pfam" id="PF03869">
    <property type="entry name" value="Arc"/>
    <property type="match status" value="1"/>
</dbReference>
<evidence type="ECO:0000259" key="1">
    <source>
        <dbReference type="Pfam" id="PF03869"/>
    </source>
</evidence>
<reference evidence="2 3" key="1">
    <citation type="submission" date="2016-01" db="EMBL/GenBank/DDBJ databases">
        <title>Annotation of Pseudomonas oryzihabitans USDA-ARS-USMARC-56511.</title>
        <authorList>
            <person name="Harhay G.P."/>
            <person name="Harhay D.M."/>
            <person name="Smith T.P.L."/>
            <person name="Bono J.L."/>
            <person name="Heaton M.P."/>
            <person name="Clawson M.L."/>
            <person name="Chitko-Mckown C.G."/>
            <person name="Capik S.F."/>
            <person name="DeDonder K.D."/>
            <person name="Apley M.D."/>
            <person name="Lubbers B.V."/>
            <person name="White B.J."/>
            <person name="Larson R.L."/>
        </authorList>
    </citation>
    <scope>NUCLEOTIDE SEQUENCE [LARGE SCALE GENOMIC DNA]</scope>
    <source>
        <strain evidence="2 3">USDA-ARS-USMARC-56511</strain>
    </source>
</reference>
<dbReference type="KEGG" id="por:APT59_01400"/>
<dbReference type="RefSeq" id="WP_059313221.1">
    <property type="nucleotide sequence ID" value="NZ_CP013987.1"/>
</dbReference>
<dbReference type="EMBL" id="CP013987">
    <property type="protein sequence ID" value="ALZ82926.1"/>
    <property type="molecule type" value="Genomic_DNA"/>
</dbReference>
<evidence type="ECO:0000313" key="2">
    <source>
        <dbReference type="EMBL" id="ALZ82926.1"/>
    </source>
</evidence>
<dbReference type="AlphaFoldDB" id="A0A0U4NXG8"/>
<dbReference type="OrthoDB" id="6890552at2"/>
<dbReference type="Proteomes" id="UP000064137">
    <property type="component" value="Chromosome"/>
</dbReference>
<dbReference type="GO" id="GO:0003677">
    <property type="term" value="F:DNA binding"/>
    <property type="evidence" value="ECO:0007669"/>
    <property type="project" value="UniProtKB-KW"/>
</dbReference>
<gene>
    <name evidence="2" type="ORF">APT59_01400</name>
</gene>
<dbReference type="InterPro" id="IPR013321">
    <property type="entry name" value="Arc_rbn_hlx_hlx"/>
</dbReference>